<gene>
    <name evidence="1" type="ORF">UX53_C0003G0008</name>
</gene>
<organism evidence="1 2">
    <name type="scientific">Candidatus Azambacteria bacterium GW2011_GWB2_46_37</name>
    <dbReference type="NCBI Taxonomy" id="1618618"/>
    <lineage>
        <taxon>Bacteria</taxon>
        <taxon>Candidatus Azamiibacteriota</taxon>
    </lineage>
</organism>
<evidence type="ECO:0000313" key="1">
    <source>
        <dbReference type="EMBL" id="KKU39567.1"/>
    </source>
</evidence>
<dbReference type="GO" id="GO:0005524">
    <property type="term" value="F:ATP binding"/>
    <property type="evidence" value="ECO:0007669"/>
    <property type="project" value="TreeGrafter"/>
</dbReference>
<comment type="caution">
    <text evidence="1">The sequence shown here is derived from an EMBL/GenBank/DDBJ whole genome shotgun (WGS) entry which is preliminary data.</text>
</comment>
<name>A0A0G1Q420_9BACT</name>
<dbReference type="AlphaFoldDB" id="A0A0G1Q420"/>
<sequence length="531" mass="61340">MRNQRIVGQEVEYGILMLPNNEQIIAQGTTYYDVVGHLYTPDSRFSFSNGNRAWSNFLANGAKFYSDTGGHPEYATPECLGARQLVCADQAGDRFLERVQNRANQRLKERGYQHQIYLYKNNSDGKETWGCHENYLVEPRFFDELTNMASPSDSLKILMTYLVSGVIYTGNGSICNYLDGTFHFHVSQRADNIWYQIVNSTTGNRPIVNARNEPLCQGWRRLHITSRDSNMSPLQTYLKFGTCSIILDILEASRVWLNPKLVLTDPVIALHQFAADPTLEHKAECENGKRYTALELQKIFFEQAAKFVQGYGSEEDKKVVVEWERVLDALSNLKSRPGLLIGEIDWLTKKAVIEKKIRQLSGYSEERAFDLALKSNKKYEFKGRLCSLADIAKTINVQYHDIRRDKGLFYLFAGKNNRPLLTDEEIEELIDRPPEGARAELRGFLIRECEKNNENRYYLSFDWNLCAFMKQEIANQRIRNNQEIDSIKINIFLDNPYDYRLSEEACLKLTLAGLLKKEEIPERLLPLRRLT</sequence>
<evidence type="ECO:0000313" key="2">
    <source>
        <dbReference type="Proteomes" id="UP000033818"/>
    </source>
</evidence>
<protein>
    <recommendedName>
        <fullName evidence="3">Proteasome component</fullName>
    </recommendedName>
</protein>
<dbReference type="PANTHER" id="PTHR42307:SF2">
    <property type="entry name" value="PUP DEAMIDASE_DEPUPYLASE"/>
    <property type="match status" value="1"/>
</dbReference>
<dbReference type="InterPro" id="IPR004347">
    <property type="entry name" value="Pup_ligase/deamidase"/>
</dbReference>
<dbReference type="EMBL" id="LCMO01000003">
    <property type="protein sequence ID" value="KKU39567.1"/>
    <property type="molecule type" value="Genomic_DNA"/>
</dbReference>
<accession>A0A0G1Q420</accession>
<proteinExistence type="predicted"/>
<dbReference type="Proteomes" id="UP000033818">
    <property type="component" value="Unassembled WGS sequence"/>
</dbReference>
<dbReference type="GO" id="GO:0070490">
    <property type="term" value="P:protein pupylation"/>
    <property type="evidence" value="ECO:0007669"/>
    <property type="project" value="TreeGrafter"/>
</dbReference>
<dbReference type="Pfam" id="PF03136">
    <property type="entry name" value="Pup_ligase"/>
    <property type="match status" value="1"/>
</dbReference>
<dbReference type="PANTHER" id="PTHR42307">
    <property type="entry name" value="PUP DEAMIDASE/DEPUPYLASE"/>
    <property type="match status" value="1"/>
</dbReference>
<dbReference type="GO" id="GO:0010498">
    <property type="term" value="P:proteasomal protein catabolic process"/>
    <property type="evidence" value="ECO:0007669"/>
    <property type="project" value="InterPro"/>
</dbReference>
<dbReference type="GO" id="GO:0019941">
    <property type="term" value="P:modification-dependent protein catabolic process"/>
    <property type="evidence" value="ECO:0007669"/>
    <property type="project" value="InterPro"/>
</dbReference>
<reference evidence="1 2" key="1">
    <citation type="journal article" date="2015" name="Nature">
        <title>rRNA introns, odd ribosomes, and small enigmatic genomes across a large radiation of phyla.</title>
        <authorList>
            <person name="Brown C.T."/>
            <person name="Hug L.A."/>
            <person name="Thomas B.C."/>
            <person name="Sharon I."/>
            <person name="Castelle C.J."/>
            <person name="Singh A."/>
            <person name="Wilkins M.J."/>
            <person name="Williams K.H."/>
            <person name="Banfield J.F."/>
        </authorList>
    </citation>
    <scope>NUCLEOTIDE SEQUENCE [LARGE SCALE GENOMIC DNA]</scope>
</reference>
<evidence type="ECO:0008006" key="3">
    <source>
        <dbReference type="Google" id="ProtNLM"/>
    </source>
</evidence>